<feature type="domain" description="UPF0302" evidence="1">
    <location>
        <begin position="7"/>
        <end position="93"/>
    </location>
</feature>
<dbReference type="KEGG" id="abae:CL176_07440"/>
<dbReference type="Gene3D" id="3.40.1530.30">
    <property type="entry name" value="Uncharacterised family UPF0302, N-terminal domain"/>
    <property type="match status" value="1"/>
</dbReference>
<dbReference type="EMBL" id="CP023434">
    <property type="protein sequence ID" value="AXY25843.1"/>
    <property type="molecule type" value="Genomic_DNA"/>
</dbReference>
<organism evidence="2 3">
    <name type="scientific">Suicoccus acidiformans</name>
    <dbReference type="NCBI Taxonomy" id="2036206"/>
    <lineage>
        <taxon>Bacteria</taxon>
        <taxon>Bacillati</taxon>
        <taxon>Bacillota</taxon>
        <taxon>Bacilli</taxon>
        <taxon>Lactobacillales</taxon>
        <taxon>Aerococcaceae</taxon>
        <taxon>Suicoccus</taxon>
    </lineage>
</organism>
<sequence length="182" mass="21772">MASYNDRKRDFLHWLLDNYEHANPSVTYLLNVLLSKDDILKSVVFSEAAKYAPRGIYISYQDNSAVPFVYYKDQLSYTMSEQAFHDLRLNQRYDNHTFYLEFNIPHLYDMLYRYDVFEENPYLPERDNQSAVLEDLLYDVSYKAKLRQVRIDLDQALETHDFEMAEYCLRLIELIQGETDAD</sequence>
<dbReference type="PIRSF" id="PIRSF007165">
    <property type="entry name" value="UCP007165"/>
    <property type="match status" value="1"/>
</dbReference>
<dbReference type="OrthoDB" id="2155814at2"/>
<evidence type="ECO:0000313" key="2">
    <source>
        <dbReference type="EMBL" id="AXY25843.1"/>
    </source>
</evidence>
<dbReference type="InterPro" id="IPR038091">
    <property type="entry name" value="UPF0302_N_sf"/>
</dbReference>
<gene>
    <name evidence="2" type="ORF">CL176_07440</name>
</gene>
<dbReference type="AlphaFoldDB" id="A0A347WL86"/>
<dbReference type="Proteomes" id="UP000263232">
    <property type="component" value="Chromosome"/>
</dbReference>
<protein>
    <recommendedName>
        <fullName evidence="1">UPF0302 domain-containing protein</fullName>
    </recommendedName>
</protein>
<dbReference type="InterPro" id="IPR014963">
    <property type="entry name" value="UPF0302_N"/>
</dbReference>
<accession>A0A347WL86</accession>
<evidence type="ECO:0000313" key="3">
    <source>
        <dbReference type="Proteomes" id="UP000263232"/>
    </source>
</evidence>
<reference evidence="2 3" key="1">
    <citation type="submission" date="2017-09" db="EMBL/GenBank/DDBJ databases">
        <title>Complete genome sequence of Oxytococcus suis strain ZY16052.</title>
        <authorList>
            <person name="Li F."/>
        </authorList>
    </citation>
    <scope>NUCLEOTIDE SEQUENCE [LARGE SCALE GENOMIC DNA]</scope>
    <source>
        <strain evidence="2 3">ZY16052</strain>
    </source>
</reference>
<proteinExistence type="predicted"/>
<dbReference type="InterPro" id="IPR011188">
    <property type="entry name" value="UPF0302"/>
</dbReference>
<dbReference type="Pfam" id="PF08864">
    <property type="entry name" value="UPF0302"/>
    <property type="match status" value="1"/>
</dbReference>
<name>A0A347WL86_9LACT</name>
<dbReference type="RefSeq" id="WP_118990743.1">
    <property type="nucleotide sequence ID" value="NZ_CP023434.1"/>
</dbReference>
<evidence type="ECO:0000259" key="1">
    <source>
        <dbReference type="Pfam" id="PF08864"/>
    </source>
</evidence>
<keyword evidence="3" id="KW-1185">Reference proteome</keyword>